<protein>
    <submittedName>
        <fullName evidence="1">Uncharacterized protein</fullName>
    </submittedName>
</protein>
<dbReference type="GeneID" id="97379239"/>
<proteinExistence type="predicted"/>
<gene>
    <name evidence="1" type="ORF">ACH4GP_19355</name>
</gene>
<evidence type="ECO:0000313" key="2">
    <source>
        <dbReference type="Proteomes" id="UP001610990"/>
    </source>
</evidence>
<evidence type="ECO:0000313" key="1">
    <source>
        <dbReference type="EMBL" id="MFH8586530.1"/>
    </source>
</evidence>
<reference evidence="1 2" key="1">
    <citation type="submission" date="2024-10" db="EMBL/GenBank/DDBJ databases">
        <title>The Natural Products Discovery Center: Release of the First 8490 Sequenced Strains for Exploring Actinobacteria Biosynthetic Diversity.</title>
        <authorList>
            <person name="Kalkreuter E."/>
            <person name="Kautsar S.A."/>
            <person name="Yang D."/>
            <person name="Bader C.D."/>
            <person name="Teijaro C.N."/>
            <person name="Fluegel L."/>
            <person name="Davis C.M."/>
            <person name="Simpson J.R."/>
            <person name="Lauterbach L."/>
            <person name="Steele A.D."/>
            <person name="Gui C."/>
            <person name="Meng S."/>
            <person name="Li G."/>
            <person name="Viehrig K."/>
            <person name="Ye F."/>
            <person name="Su P."/>
            <person name="Kiefer A.F."/>
            <person name="Nichols A."/>
            <person name="Cepeda A.J."/>
            <person name="Yan W."/>
            <person name="Fan B."/>
            <person name="Jiang Y."/>
            <person name="Adhikari A."/>
            <person name="Zheng C.-J."/>
            <person name="Schuster L."/>
            <person name="Cowan T.M."/>
            <person name="Smanski M.J."/>
            <person name="Chevrette M.G."/>
            <person name="De Carvalho L.P.S."/>
            <person name="Shen B."/>
        </authorList>
    </citation>
    <scope>NUCLEOTIDE SEQUENCE [LARGE SCALE GENOMIC DNA]</scope>
    <source>
        <strain evidence="1 2">NPDC018013</strain>
    </source>
</reference>
<name>A0ABW7REQ5_9ACTN</name>
<dbReference type="RefSeq" id="WP_052856578.1">
    <property type="nucleotide sequence ID" value="NZ_JBEZAY010000061.1"/>
</dbReference>
<sequence>MTIHSLTTHDLFARTERVTKNIAHLAVDTRVTFTINDIVDAVERELPAGYPAPTVGATRRDLIGQIAQSVLSEELYENP</sequence>
<dbReference type="EMBL" id="JBIRGH010000011">
    <property type="protein sequence ID" value="MFH8586530.1"/>
    <property type="molecule type" value="Genomic_DNA"/>
</dbReference>
<dbReference type="Proteomes" id="UP001610990">
    <property type="component" value="Unassembled WGS sequence"/>
</dbReference>
<organism evidence="1 2">
    <name type="scientific">Streptomyces celluloflavus</name>
    <dbReference type="NCBI Taxonomy" id="58344"/>
    <lineage>
        <taxon>Bacteria</taxon>
        <taxon>Bacillati</taxon>
        <taxon>Actinomycetota</taxon>
        <taxon>Actinomycetes</taxon>
        <taxon>Kitasatosporales</taxon>
        <taxon>Streptomycetaceae</taxon>
        <taxon>Streptomyces</taxon>
    </lineage>
</organism>
<keyword evidence="2" id="KW-1185">Reference proteome</keyword>
<comment type="caution">
    <text evidence="1">The sequence shown here is derived from an EMBL/GenBank/DDBJ whole genome shotgun (WGS) entry which is preliminary data.</text>
</comment>
<accession>A0ABW7REQ5</accession>